<reference evidence="3 4" key="1">
    <citation type="journal article" date="2010" name="BMC Genomics">
        <title>Genome analysis and comparative genomics of a Giardia intestinalis assemblage E isolate.</title>
        <authorList>
            <person name="Jerlstrom-Hultqvist J."/>
            <person name="Franzen O."/>
            <person name="Ankarklev J."/>
            <person name="Xu F."/>
            <person name="Nohynkova E."/>
            <person name="Andersson J.O."/>
            <person name="Svard S.G."/>
            <person name="Andersson B."/>
        </authorList>
    </citation>
    <scope>NUCLEOTIDE SEQUENCE [LARGE SCALE GENOMIC DNA]</scope>
    <source>
        <strain evidence="3 4">P15</strain>
    </source>
</reference>
<dbReference type="InterPro" id="IPR005127">
    <property type="entry name" value="Giardia_VSP"/>
</dbReference>
<organism evidence="3 4">
    <name type="scientific">Giardia intestinalis (strain P15)</name>
    <name type="common">Giardia lamblia</name>
    <dbReference type="NCBI Taxonomy" id="658858"/>
    <lineage>
        <taxon>Eukaryota</taxon>
        <taxon>Metamonada</taxon>
        <taxon>Diplomonadida</taxon>
        <taxon>Hexamitidae</taxon>
        <taxon>Giardiinae</taxon>
        <taxon>Giardia</taxon>
    </lineage>
</organism>
<dbReference type="OMA" id="TECALNG"/>
<dbReference type="PANTHER" id="PTHR23275">
    <property type="entry name" value="CABRIOLET.-RELATED"/>
    <property type="match status" value="1"/>
</dbReference>
<evidence type="ECO:0000313" key="4">
    <source>
        <dbReference type="Proteomes" id="UP000008974"/>
    </source>
</evidence>
<dbReference type="InterPro" id="IPR052798">
    <property type="entry name" value="Giardia_VSA"/>
</dbReference>
<dbReference type="SUPFAM" id="SSF57184">
    <property type="entry name" value="Growth factor receptor domain"/>
    <property type="match status" value="3"/>
</dbReference>
<dbReference type="Gene3D" id="2.10.220.10">
    <property type="entry name" value="Hormone Receptor, Insulin-like Growth Factor Receptor 1, Chain A, domain 2"/>
    <property type="match status" value="1"/>
</dbReference>
<name>E1F2Q5_GIAIA</name>
<dbReference type="VEuPathDB" id="GiardiaDB:GLP15_3127"/>
<feature type="transmembrane region" description="Helical" evidence="1">
    <location>
        <begin position="585"/>
        <end position="609"/>
    </location>
</feature>
<dbReference type="InterPro" id="IPR009030">
    <property type="entry name" value="Growth_fac_rcpt_cys_sf"/>
</dbReference>
<keyword evidence="2" id="KW-0732">Signal</keyword>
<evidence type="ECO:0000313" key="3">
    <source>
        <dbReference type="EMBL" id="EFO63215.1"/>
    </source>
</evidence>
<evidence type="ECO:0000256" key="1">
    <source>
        <dbReference type="SAM" id="Phobius"/>
    </source>
</evidence>
<dbReference type="EMBL" id="ACVC01000140">
    <property type="protein sequence ID" value="EFO63215.1"/>
    <property type="molecule type" value="Genomic_DNA"/>
</dbReference>
<dbReference type="Pfam" id="PF03302">
    <property type="entry name" value="VSP"/>
    <property type="match status" value="3"/>
</dbReference>
<feature type="chain" id="PRO_5003144919" evidence="2">
    <location>
        <begin position="28"/>
        <end position="614"/>
    </location>
</feature>
<accession>E1F2Q5</accession>
<proteinExistence type="predicted"/>
<feature type="signal peptide" evidence="2">
    <location>
        <begin position="1"/>
        <end position="27"/>
    </location>
</feature>
<evidence type="ECO:0000256" key="2">
    <source>
        <dbReference type="SAM" id="SignalP"/>
    </source>
</evidence>
<keyword evidence="1" id="KW-1133">Transmembrane helix</keyword>
<dbReference type="InterPro" id="IPR006212">
    <property type="entry name" value="Furin_repeat"/>
</dbReference>
<keyword evidence="1" id="KW-0472">Membrane</keyword>
<protein>
    <submittedName>
        <fullName evidence="3">VSP</fullName>
    </submittedName>
</protein>
<dbReference type="PANTHER" id="PTHR23275:SF100">
    <property type="entry name" value="EGF-LIKE DOMAIN-CONTAINING PROTEIN"/>
    <property type="match status" value="1"/>
</dbReference>
<keyword evidence="1" id="KW-0812">Transmembrane</keyword>
<dbReference type="Proteomes" id="UP000008974">
    <property type="component" value="Unassembled WGS sequence"/>
</dbReference>
<comment type="caution">
    <text evidence="3">The sequence shown here is derived from an EMBL/GenBank/DDBJ whole genome shotgun (WGS) entry which is preliminary data.</text>
</comment>
<sequence length="614" mass="63994">MLSAPWIASSMFDRIFFGIIILQATQAAETCPKVSDESSQPGTCKKDNCNVWIGGSSFCSQCSTAAEYLINGKCIDTNTESACENTPDNGVCTSCKAGFFLHRGGCYKIGTEPGNLVCEDMQASQTQGTCDVCRSGYFRNPFNNLDKTKESCIACNQTTAIDGSTGVANCQVCNPLETPGTVVCALCEDGKFGETCATDCNADCKSCSAGTANDCTSCNGGKYLKVANEQATSGQCVEKVTCTSTYFPITADEKCYPCNTVSRGGVDGCTACSKPGDSVICTACTGIKKPNSAGTHCFECPTEGCEKCSADNACEKCSGDKKLTPTKECVDKCEELGGYFDGSDNNCEKCSPTCKTCTKAANQCSSCPAKKVLEYNSESNLEYGGTCIDECTVGANGCAECGATIGEAKYCSKCSDASKAPLNGNCTVNARASASCTQIENGVCKKCTADYFLFEGGCYQTTRQPGMQICSAIDGATGLCQTCANGLAADKGDCSAQKCHITCKICSIANDPSQCKRCAAGYYKQSDEATAGKCDPCSQGNDGCTLCKYSTTFICLSTDSLDDDGTDTTPVDPPSSNKSGLSTGAIAGISVAAIVVVGGLVGFLCWWFICRGKA</sequence>
<dbReference type="SMART" id="SM00261">
    <property type="entry name" value="FU"/>
    <property type="match status" value="4"/>
</dbReference>
<gene>
    <name evidence="3" type="ORF">GLP15_3127</name>
</gene>
<dbReference type="AlphaFoldDB" id="E1F2Q5"/>
<dbReference type="OrthoDB" id="300641at2759"/>